<feature type="transmembrane region" description="Helical" evidence="6">
    <location>
        <begin position="147"/>
        <end position="165"/>
    </location>
</feature>
<evidence type="ECO:0000259" key="7">
    <source>
        <dbReference type="Pfam" id="PF00892"/>
    </source>
</evidence>
<dbReference type="Pfam" id="PF00892">
    <property type="entry name" value="EamA"/>
    <property type="match status" value="2"/>
</dbReference>
<dbReference type="PANTHER" id="PTHR32322:SF2">
    <property type="entry name" value="EAMA DOMAIN-CONTAINING PROTEIN"/>
    <property type="match status" value="1"/>
</dbReference>
<feature type="transmembrane region" description="Helical" evidence="6">
    <location>
        <begin position="33"/>
        <end position="53"/>
    </location>
</feature>
<keyword evidence="4 6" id="KW-1133">Transmembrane helix</keyword>
<organism evidence="8 9">
    <name type="scientific">Peptococcus simiae</name>
    <dbReference type="NCBI Taxonomy" id="1643805"/>
    <lineage>
        <taxon>Bacteria</taxon>
        <taxon>Bacillati</taxon>
        <taxon>Bacillota</taxon>
        <taxon>Clostridia</taxon>
        <taxon>Eubacteriales</taxon>
        <taxon>Peptococcaceae</taxon>
        <taxon>Peptococcus</taxon>
    </lineage>
</organism>
<comment type="caution">
    <text evidence="8">The sequence shown here is derived from an EMBL/GenBank/DDBJ whole genome shotgun (WGS) entry which is preliminary data.</text>
</comment>
<feature type="transmembrane region" description="Helical" evidence="6">
    <location>
        <begin position="90"/>
        <end position="114"/>
    </location>
</feature>
<evidence type="ECO:0000256" key="3">
    <source>
        <dbReference type="ARBA" id="ARBA00022692"/>
    </source>
</evidence>
<reference evidence="8 9" key="1">
    <citation type="journal article" date="2016" name="Int. J. Syst. Evol. Microbiol.">
        <title>Peptococcus simiae sp. nov., isolated from rhesus macaque faeces and emended description of the genus Peptococcus.</title>
        <authorList>
            <person name="Shkoporov A.N."/>
            <person name="Efimov B.A."/>
            <person name="Kondova I."/>
            <person name="Ouwerling B."/>
            <person name="Chaplin A.V."/>
            <person name="Shcherbakova V.A."/>
            <person name="Langermans J.A.M."/>
        </authorList>
    </citation>
    <scope>NUCLEOTIDE SEQUENCE [LARGE SCALE GENOMIC DNA]</scope>
    <source>
        <strain evidence="8 9">M108</strain>
    </source>
</reference>
<dbReference type="InterPro" id="IPR037185">
    <property type="entry name" value="EmrE-like"/>
</dbReference>
<feature type="transmembrane region" description="Helical" evidence="6">
    <location>
        <begin position="239"/>
        <end position="259"/>
    </location>
</feature>
<evidence type="ECO:0000313" key="9">
    <source>
        <dbReference type="Proteomes" id="UP001631949"/>
    </source>
</evidence>
<dbReference type="InterPro" id="IPR050638">
    <property type="entry name" value="AA-Vitamin_Transporters"/>
</dbReference>
<keyword evidence="9" id="KW-1185">Reference proteome</keyword>
<evidence type="ECO:0000313" key="8">
    <source>
        <dbReference type="EMBL" id="MFM9413037.1"/>
    </source>
</evidence>
<keyword evidence="3 6" id="KW-0812">Transmembrane</keyword>
<dbReference type="InterPro" id="IPR000620">
    <property type="entry name" value="EamA_dom"/>
</dbReference>
<evidence type="ECO:0000256" key="2">
    <source>
        <dbReference type="ARBA" id="ARBA00007362"/>
    </source>
</evidence>
<dbReference type="RefSeq" id="WP_408976656.1">
    <property type="nucleotide sequence ID" value="NZ_JBJUVG010000002.1"/>
</dbReference>
<accession>A0ABW9GWI5</accession>
<dbReference type="Proteomes" id="UP001631949">
    <property type="component" value="Unassembled WGS sequence"/>
</dbReference>
<keyword evidence="5 6" id="KW-0472">Membrane</keyword>
<comment type="subcellular location">
    <subcellularLocation>
        <location evidence="1">Membrane</location>
        <topology evidence="1">Multi-pass membrane protein</topology>
    </subcellularLocation>
</comment>
<dbReference type="PROSITE" id="PS51257">
    <property type="entry name" value="PROKAR_LIPOPROTEIN"/>
    <property type="match status" value="1"/>
</dbReference>
<protein>
    <submittedName>
        <fullName evidence="8">DMT family transporter</fullName>
    </submittedName>
</protein>
<evidence type="ECO:0000256" key="4">
    <source>
        <dbReference type="ARBA" id="ARBA00022989"/>
    </source>
</evidence>
<sequence length="292" mass="31402">MPLSRAYVLYLLSVVTFGCNGIIASYIDQTSTTIVFFRLLLGSLFLLGVMLVRRQGRALFRYPRDLAFVLVSGLAMGISWLFLYEAFDRVGVGVASLLYACGPVIVMAISPLVFQEKLTRLKVGAFAAVFIGVCMINGTEISFHGEWLGVLCGLGSAVTYAVMVVTNKQAQDLSGLDNTQVQLSAGLVTVATFMAFTGGFDFVISRSDWPFLLVLGFFSTGLACLFFFSALTHLPAQSVAILGYLEPLTALFLSAWLLGEKLVSLQIPGAIFILAGAFVAEVLGNRQQAGEG</sequence>
<feature type="transmembrane region" description="Helical" evidence="6">
    <location>
        <begin position="121"/>
        <end position="141"/>
    </location>
</feature>
<evidence type="ECO:0000256" key="5">
    <source>
        <dbReference type="ARBA" id="ARBA00023136"/>
    </source>
</evidence>
<feature type="domain" description="EamA" evidence="7">
    <location>
        <begin position="148"/>
        <end position="279"/>
    </location>
</feature>
<feature type="transmembrane region" description="Helical" evidence="6">
    <location>
        <begin position="65"/>
        <end position="84"/>
    </location>
</feature>
<dbReference type="Gene3D" id="1.10.3730.20">
    <property type="match status" value="2"/>
</dbReference>
<feature type="transmembrane region" description="Helical" evidence="6">
    <location>
        <begin position="211"/>
        <end position="232"/>
    </location>
</feature>
<feature type="transmembrane region" description="Helical" evidence="6">
    <location>
        <begin position="265"/>
        <end position="284"/>
    </location>
</feature>
<feature type="transmembrane region" description="Helical" evidence="6">
    <location>
        <begin position="185"/>
        <end position="205"/>
    </location>
</feature>
<proteinExistence type="inferred from homology"/>
<evidence type="ECO:0000256" key="1">
    <source>
        <dbReference type="ARBA" id="ARBA00004141"/>
    </source>
</evidence>
<gene>
    <name evidence="8" type="ORF">ACKQTC_01425</name>
</gene>
<dbReference type="SUPFAM" id="SSF103481">
    <property type="entry name" value="Multidrug resistance efflux transporter EmrE"/>
    <property type="match status" value="2"/>
</dbReference>
<evidence type="ECO:0000256" key="6">
    <source>
        <dbReference type="SAM" id="Phobius"/>
    </source>
</evidence>
<dbReference type="EMBL" id="JBJUVG010000002">
    <property type="protein sequence ID" value="MFM9413037.1"/>
    <property type="molecule type" value="Genomic_DNA"/>
</dbReference>
<name>A0ABW9GWI5_9FIRM</name>
<feature type="domain" description="EamA" evidence="7">
    <location>
        <begin position="6"/>
        <end position="137"/>
    </location>
</feature>
<feature type="transmembrane region" description="Helical" evidence="6">
    <location>
        <begin position="7"/>
        <end position="27"/>
    </location>
</feature>
<dbReference type="PANTHER" id="PTHR32322">
    <property type="entry name" value="INNER MEMBRANE TRANSPORTER"/>
    <property type="match status" value="1"/>
</dbReference>
<comment type="similarity">
    <text evidence="2">Belongs to the EamA transporter family.</text>
</comment>